<keyword evidence="1" id="KW-1133">Transmembrane helix</keyword>
<dbReference type="EMBL" id="JARJLG010000100">
    <property type="protein sequence ID" value="KAJ7745898.1"/>
    <property type="molecule type" value="Genomic_DNA"/>
</dbReference>
<keyword evidence="1" id="KW-0812">Transmembrane</keyword>
<gene>
    <name evidence="2" type="ORF">DFH07DRAFT_1063080</name>
</gene>
<proteinExistence type="predicted"/>
<keyword evidence="3" id="KW-1185">Reference proteome</keyword>
<keyword evidence="1" id="KW-0472">Membrane</keyword>
<organism evidence="2 3">
    <name type="scientific">Mycena maculata</name>
    <dbReference type="NCBI Taxonomy" id="230809"/>
    <lineage>
        <taxon>Eukaryota</taxon>
        <taxon>Fungi</taxon>
        <taxon>Dikarya</taxon>
        <taxon>Basidiomycota</taxon>
        <taxon>Agaricomycotina</taxon>
        <taxon>Agaricomycetes</taxon>
        <taxon>Agaricomycetidae</taxon>
        <taxon>Agaricales</taxon>
        <taxon>Marasmiineae</taxon>
        <taxon>Mycenaceae</taxon>
        <taxon>Mycena</taxon>
    </lineage>
</organism>
<name>A0AAD7IN51_9AGAR</name>
<comment type="caution">
    <text evidence="2">The sequence shown here is derived from an EMBL/GenBank/DDBJ whole genome shotgun (WGS) entry which is preliminary data.</text>
</comment>
<feature type="transmembrane region" description="Helical" evidence="1">
    <location>
        <begin position="35"/>
        <end position="56"/>
    </location>
</feature>
<evidence type="ECO:0000313" key="3">
    <source>
        <dbReference type="Proteomes" id="UP001215280"/>
    </source>
</evidence>
<reference evidence="2" key="1">
    <citation type="submission" date="2023-03" db="EMBL/GenBank/DDBJ databases">
        <title>Massive genome expansion in bonnet fungi (Mycena s.s.) driven by repeated elements and novel gene families across ecological guilds.</title>
        <authorList>
            <consortium name="Lawrence Berkeley National Laboratory"/>
            <person name="Harder C.B."/>
            <person name="Miyauchi S."/>
            <person name="Viragh M."/>
            <person name="Kuo A."/>
            <person name="Thoen E."/>
            <person name="Andreopoulos B."/>
            <person name="Lu D."/>
            <person name="Skrede I."/>
            <person name="Drula E."/>
            <person name="Henrissat B."/>
            <person name="Morin E."/>
            <person name="Kohler A."/>
            <person name="Barry K."/>
            <person name="LaButti K."/>
            <person name="Morin E."/>
            <person name="Salamov A."/>
            <person name="Lipzen A."/>
            <person name="Mereny Z."/>
            <person name="Hegedus B."/>
            <person name="Baldrian P."/>
            <person name="Stursova M."/>
            <person name="Weitz H."/>
            <person name="Taylor A."/>
            <person name="Grigoriev I.V."/>
            <person name="Nagy L.G."/>
            <person name="Martin F."/>
            <person name="Kauserud H."/>
        </authorList>
    </citation>
    <scope>NUCLEOTIDE SEQUENCE</scope>
    <source>
        <strain evidence="2">CBHHK188m</strain>
    </source>
</reference>
<feature type="transmembrane region" description="Helical" evidence="1">
    <location>
        <begin position="7"/>
        <end position="29"/>
    </location>
</feature>
<accession>A0AAD7IN51</accession>
<dbReference type="Proteomes" id="UP001215280">
    <property type="component" value="Unassembled WGS sequence"/>
</dbReference>
<dbReference type="AlphaFoldDB" id="A0AAD7IN51"/>
<protein>
    <submittedName>
        <fullName evidence="2">Uncharacterized protein</fullName>
    </submittedName>
</protein>
<evidence type="ECO:0000256" key="1">
    <source>
        <dbReference type="SAM" id="Phobius"/>
    </source>
</evidence>
<sequence length="110" mass="11857">MTQVPPVVLILGELFIAFSTSSLIVLAILRLAAPHFPLLVAVQITFVYTLIVFAALRACGLWSFVYPASEPDFHQPDEKRTLCAEPCGPAGMASSQFKAKASDEGLCTMV</sequence>
<evidence type="ECO:0000313" key="2">
    <source>
        <dbReference type="EMBL" id="KAJ7745898.1"/>
    </source>
</evidence>